<organism evidence="2">
    <name type="scientific">Burkholderia sp. MAK1</name>
    <dbReference type="NCBI Taxonomy" id="1765374"/>
    <lineage>
        <taxon>Bacteria</taxon>
        <taxon>Pseudomonadati</taxon>
        <taxon>Pseudomonadota</taxon>
        <taxon>Betaproteobacteria</taxon>
        <taxon>Burkholderiales</taxon>
        <taxon>Burkholderiaceae</taxon>
        <taxon>Burkholderia</taxon>
    </lineage>
</organism>
<dbReference type="SUPFAM" id="SSF56029">
    <property type="entry name" value="Monooxygenase (hydroxylase) regulatory protein"/>
    <property type="match status" value="1"/>
</dbReference>
<sequence>MSQKPVFTDNKHHVCMELMKGEVADAVLDAIRESNDGVKVSDLPGFIVIEVPQRIAFDAQTVREHLGKLDWTMNDLNEVMHAFAGNIETYTADNFVLSRLKIQEN</sequence>
<accession>A0A2R4K2J6</accession>
<dbReference type="Pfam" id="PF02406">
    <property type="entry name" value="MmoB_DmpM"/>
    <property type="match status" value="1"/>
</dbReference>
<comment type="similarity">
    <text evidence="1">Belongs to the TmoD/XamoD family.</text>
</comment>
<reference evidence="2" key="1">
    <citation type="journal article" date="2018" name="Appl. Environ. Microbiol.">
        <title>Catabolism of 2-hydroxypyridine by Burkholderia sp. MAK1: a five-gene cluster encoded 2-hydroxypyridine 5-monooxygenase HpdABCDE catalyses the first step of biodegradation.</title>
        <authorList>
            <person name="Petkevicius V."/>
            <person name="Vaitekunas J."/>
            <person name="Stankeviciute J."/>
            <person name="Gasparaviciute R."/>
            <person name="Meskys R."/>
        </authorList>
    </citation>
    <scope>NUCLEOTIDE SEQUENCE</scope>
    <source>
        <strain evidence="2">MAK1</strain>
    </source>
</reference>
<name>A0A2R4K2J6_9BURK</name>
<dbReference type="InterPro" id="IPR036889">
    <property type="entry name" value="mOase_MmoB_DmpM_sf"/>
</dbReference>
<dbReference type="AlphaFoldDB" id="A0A2R4K2J6"/>
<evidence type="ECO:0000256" key="1">
    <source>
        <dbReference type="ARBA" id="ARBA00006313"/>
    </source>
</evidence>
<protein>
    <submittedName>
        <fullName evidence="2">HpdB</fullName>
    </submittedName>
</protein>
<dbReference type="EMBL" id="MF957200">
    <property type="protein sequence ID" value="AVV48096.1"/>
    <property type="molecule type" value="Genomic_DNA"/>
</dbReference>
<gene>
    <name evidence="2" type="primary">hpdB</name>
</gene>
<dbReference type="InterPro" id="IPR003454">
    <property type="entry name" value="MOase_MmoB_DmpM"/>
</dbReference>
<proteinExistence type="inferred from homology"/>
<evidence type="ECO:0000313" key="2">
    <source>
        <dbReference type="EMBL" id="AVV48096.1"/>
    </source>
</evidence>
<dbReference type="Gene3D" id="3.90.56.10">
    <property type="entry name" value="Monooxygenase component MmoB/DmpM"/>
    <property type="match status" value="1"/>
</dbReference>
<dbReference type="GO" id="GO:0004497">
    <property type="term" value="F:monooxygenase activity"/>
    <property type="evidence" value="ECO:0007669"/>
    <property type="project" value="InterPro"/>
</dbReference>